<sequence>MNCFAVTVTVPVTRCVFIRLHSSMAGLLASAYPSTCHEGVPTSRISSCVRIEQSVSHHGVSLQVCCYMPQAHHSR</sequence>
<gene>
    <name evidence="1" type="ORF">M440DRAFT_157535</name>
</gene>
<dbReference type="Proteomes" id="UP000240760">
    <property type="component" value="Unassembled WGS sequence"/>
</dbReference>
<reference evidence="1 2" key="1">
    <citation type="submission" date="2016-07" db="EMBL/GenBank/DDBJ databases">
        <title>Multiple horizontal gene transfer events from other fungi enriched the ability of initially mycotrophic Trichoderma (Ascomycota) to feed on dead plant biomass.</title>
        <authorList>
            <consortium name="DOE Joint Genome Institute"/>
            <person name="Aerts A."/>
            <person name="Atanasova L."/>
            <person name="Chenthamara K."/>
            <person name="Zhang J."/>
            <person name="Grujic M."/>
            <person name="Henrissat B."/>
            <person name="Kuo A."/>
            <person name="Salamov A."/>
            <person name="Lipzen A."/>
            <person name="Labutti K."/>
            <person name="Barry K."/>
            <person name="Miao Y."/>
            <person name="Rahimi M.J."/>
            <person name="Shen Q."/>
            <person name="Grigoriev I.V."/>
            <person name="Kubicek C.P."/>
            <person name="Druzhinina I.S."/>
        </authorList>
    </citation>
    <scope>NUCLEOTIDE SEQUENCE [LARGE SCALE GENOMIC DNA]</scope>
    <source>
        <strain evidence="1 2">ATCC 18648</strain>
    </source>
</reference>
<keyword evidence="2" id="KW-1185">Reference proteome</keyword>
<protein>
    <submittedName>
        <fullName evidence="1">Uncharacterized protein</fullName>
    </submittedName>
</protein>
<dbReference type="EMBL" id="KZ679141">
    <property type="protein sequence ID" value="PTB72448.1"/>
    <property type="molecule type" value="Genomic_DNA"/>
</dbReference>
<organism evidence="1 2">
    <name type="scientific">Trichoderma longibrachiatum ATCC 18648</name>
    <dbReference type="NCBI Taxonomy" id="983965"/>
    <lineage>
        <taxon>Eukaryota</taxon>
        <taxon>Fungi</taxon>
        <taxon>Dikarya</taxon>
        <taxon>Ascomycota</taxon>
        <taxon>Pezizomycotina</taxon>
        <taxon>Sordariomycetes</taxon>
        <taxon>Hypocreomycetidae</taxon>
        <taxon>Hypocreales</taxon>
        <taxon>Hypocreaceae</taxon>
        <taxon>Trichoderma</taxon>
    </lineage>
</organism>
<accession>A0A2T4BT27</accession>
<evidence type="ECO:0000313" key="2">
    <source>
        <dbReference type="Proteomes" id="UP000240760"/>
    </source>
</evidence>
<evidence type="ECO:0000313" key="1">
    <source>
        <dbReference type="EMBL" id="PTB72448.1"/>
    </source>
</evidence>
<name>A0A2T4BT27_TRILO</name>
<proteinExistence type="predicted"/>
<dbReference type="AlphaFoldDB" id="A0A2T4BT27"/>